<evidence type="ECO:0000256" key="5">
    <source>
        <dbReference type="ARBA" id="ARBA00022989"/>
    </source>
</evidence>
<feature type="transmembrane region" description="Helical" evidence="7">
    <location>
        <begin position="152"/>
        <end position="173"/>
    </location>
</feature>
<protein>
    <submittedName>
        <fullName evidence="8">Chromate transporter</fullName>
    </submittedName>
</protein>
<gene>
    <name evidence="8" type="ORF">ACFOEN_11420</name>
</gene>
<dbReference type="InterPro" id="IPR003370">
    <property type="entry name" value="Chromate_transpt"/>
</dbReference>
<evidence type="ECO:0000256" key="6">
    <source>
        <dbReference type="ARBA" id="ARBA00023136"/>
    </source>
</evidence>
<evidence type="ECO:0000256" key="1">
    <source>
        <dbReference type="ARBA" id="ARBA00004651"/>
    </source>
</evidence>
<proteinExistence type="inferred from homology"/>
<dbReference type="Pfam" id="PF02417">
    <property type="entry name" value="Chromate_transp"/>
    <property type="match status" value="1"/>
</dbReference>
<dbReference type="RefSeq" id="WP_377304005.1">
    <property type="nucleotide sequence ID" value="NZ_CP180191.1"/>
</dbReference>
<comment type="similarity">
    <text evidence="2">Belongs to the chromate ion transporter (CHR) (TC 2.A.51) family.</text>
</comment>
<comment type="subcellular location">
    <subcellularLocation>
        <location evidence="1">Cell membrane</location>
        <topology evidence="1">Multi-pass membrane protein</topology>
    </subcellularLocation>
</comment>
<evidence type="ECO:0000256" key="3">
    <source>
        <dbReference type="ARBA" id="ARBA00022475"/>
    </source>
</evidence>
<feature type="transmembrane region" description="Helical" evidence="7">
    <location>
        <begin position="76"/>
        <end position="97"/>
    </location>
</feature>
<keyword evidence="9" id="KW-1185">Reference proteome</keyword>
<evidence type="ECO:0000313" key="8">
    <source>
        <dbReference type="EMBL" id="MFC3148250.1"/>
    </source>
</evidence>
<keyword evidence="3" id="KW-1003">Cell membrane</keyword>
<keyword evidence="4 7" id="KW-0812">Transmembrane</keyword>
<dbReference type="Proteomes" id="UP001595556">
    <property type="component" value="Unassembled WGS sequence"/>
</dbReference>
<keyword evidence="6 7" id="KW-0472">Membrane</keyword>
<name>A0ABV7H7Y0_9BURK</name>
<dbReference type="PANTHER" id="PTHR43663">
    <property type="entry name" value="CHROMATE TRANSPORT PROTEIN-RELATED"/>
    <property type="match status" value="1"/>
</dbReference>
<sequence>MTLALWLDVFLHFLMLSLLAIGGAISTAPDMHRYLVGQTGLLTDAQFNASIAIAQAAPGPNVLFVAVMGYQAGGLLGVAATMLGIMLPSTTLALAAARWGGARRDWPSVRAFTSGLAPVTITLFVATAWILSVQAPGWKHWVVTAAAAVVVWRTRVHLLVLILCGAALGAVGVV</sequence>
<reference evidence="9" key="1">
    <citation type="journal article" date="2019" name="Int. J. Syst. Evol. Microbiol.">
        <title>The Global Catalogue of Microorganisms (GCM) 10K type strain sequencing project: providing services to taxonomists for standard genome sequencing and annotation.</title>
        <authorList>
            <consortium name="The Broad Institute Genomics Platform"/>
            <consortium name="The Broad Institute Genome Sequencing Center for Infectious Disease"/>
            <person name="Wu L."/>
            <person name="Ma J."/>
        </authorList>
    </citation>
    <scope>NUCLEOTIDE SEQUENCE [LARGE SCALE GENOMIC DNA]</scope>
    <source>
        <strain evidence="9">KCTC 52168</strain>
    </source>
</reference>
<evidence type="ECO:0000313" key="9">
    <source>
        <dbReference type="Proteomes" id="UP001595556"/>
    </source>
</evidence>
<feature type="transmembrane region" description="Helical" evidence="7">
    <location>
        <begin position="109"/>
        <end position="132"/>
    </location>
</feature>
<feature type="transmembrane region" description="Helical" evidence="7">
    <location>
        <begin position="47"/>
        <end position="70"/>
    </location>
</feature>
<evidence type="ECO:0000256" key="7">
    <source>
        <dbReference type="SAM" id="Phobius"/>
    </source>
</evidence>
<organism evidence="8 9">
    <name type="scientific">Piscinibacterium candidicorallinum</name>
    <dbReference type="NCBI Taxonomy" id="1793872"/>
    <lineage>
        <taxon>Bacteria</taxon>
        <taxon>Pseudomonadati</taxon>
        <taxon>Pseudomonadota</taxon>
        <taxon>Betaproteobacteria</taxon>
        <taxon>Burkholderiales</taxon>
        <taxon>Piscinibacterium</taxon>
    </lineage>
</organism>
<accession>A0ABV7H7Y0</accession>
<feature type="transmembrane region" description="Helical" evidence="7">
    <location>
        <begin position="6"/>
        <end position="26"/>
    </location>
</feature>
<keyword evidence="5 7" id="KW-1133">Transmembrane helix</keyword>
<evidence type="ECO:0000256" key="2">
    <source>
        <dbReference type="ARBA" id="ARBA00005262"/>
    </source>
</evidence>
<dbReference type="EMBL" id="JBHRTI010000004">
    <property type="protein sequence ID" value="MFC3148250.1"/>
    <property type="molecule type" value="Genomic_DNA"/>
</dbReference>
<comment type="caution">
    <text evidence="8">The sequence shown here is derived from an EMBL/GenBank/DDBJ whole genome shotgun (WGS) entry which is preliminary data.</text>
</comment>
<evidence type="ECO:0000256" key="4">
    <source>
        <dbReference type="ARBA" id="ARBA00022692"/>
    </source>
</evidence>
<dbReference type="InterPro" id="IPR052518">
    <property type="entry name" value="CHR_Transporter"/>
</dbReference>
<dbReference type="PANTHER" id="PTHR43663:SF1">
    <property type="entry name" value="CHROMATE TRANSPORTER"/>
    <property type="match status" value="1"/>
</dbReference>